<protein>
    <recommendedName>
        <fullName evidence="2">Peroxisomal membrane protein PEX14-like KPWE domain-containing protein</fullName>
    </recommendedName>
</protein>
<proteinExistence type="predicted"/>
<evidence type="ECO:0000256" key="1">
    <source>
        <dbReference type="SAM" id="MobiDB-lite"/>
    </source>
</evidence>
<feature type="compositionally biased region" description="Low complexity" evidence="1">
    <location>
        <begin position="59"/>
        <end position="85"/>
    </location>
</feature>
<dbReference type="Pfam" id="PF17733">
    <property type="entry name" value="KPWE_dom"/>
    <property type="match status" value="1"/>
</dbReference>
<dbReference type="PANTHER" id="PTHR36855:SF1">
    <property type="entry name" value="PEROXISOME MEMBRANE ANCHOR PROTEIN PEX14P N-TERMINAL DOMAIN-CONTAINING PROTEIN"/>
    <property type="match status" value="1"/>
</dbReference>
<dbReference type="Proteomes" id="UP000311382">
    <property type="component" value="Unassembled WGS sequence"/>
</dbReference>
<evidence type="ECO:0000313" key="4">
    <source>
        <dbReference type="Proteomes" id="UP000311382"/>
    </source>
</evidence>
<dbReference type="STRING" id="5288.A0A5C5FWI5"/>
<gene>
    <name evidence="3" type="ORF">DMC30DRAFT_416831</name>
</gene>
<feature type="region of interest" description="Disordered" evidence="1">
    <location>
        <begin position="116"/>
        <end position="178"/>
    </location>
</feature>
<name>A0A5C5FWI5_9BASI</name>
<dbReference type="AlphaFoldDB" id="A0A5C5FWI5"/>
<accession>A0A5C5FWI5</accession>
<organism evidence="3 4">
    <name type="scientific">Rhodotorula diobovata</name>
    <dbReference type="NCBI Taxonomy" id="5288"/>
    <lineage>
        <taxon>Eukaryota</taxon>
        <taxon>Fungi</taxon>
        <taxon>Dikarya</taxon>
        <taxon>Basidiomycota</taxon>
        <taxon>Pucciniomycotina</taxon>
        <taxon>Microbotryomycetes</taxon>
        <taxon>Sporidiobolales</taxon>
        <taxon>Sporidiobolaceae</taxon>
        <taxon>Rhodotorula</taxon>
    </lineage>
</organism>
<feature type="compositionally biased region" description="Basic and acidic residues" evidence="1">
    <location>
        <begin position="159"/>
        <end position="178"/>
    </location>
</feature>
<evidence type="ECO:0000259" key="2">
    <source>
        <dbReference type="Pfam" id="PF17733"/>
    </source>
</evidence>
<comment type="caution">
    <text evidence="3">The sequence shown here is derived from an EMBL/GenBank/DDBJ whole genome shotgun (WGS) entry which is preliminary data.</text>
</comment>
<feature type="region of interest" description="Disordered" evidence="1">
    <location>
        <begin position="51"/>
        <end position="99"/>
    </location>
</feature>
<feature type="compositionally biased region" description="Pro residues" evidence="1">
    <location>
        <begin position="86"/>
        <end position="99"/>
    </location>
</feature>
<dbReference type="OrthoDB" id="9936937at2759"/>
<feature type="domain" description="Peroxisomal membrane protein PEX14-like KPWE" evidence="2">
    <location>
        <begin position="97"/>
        <end position="143"/>
    </location>
</feature>
<reference evidence="3 4" key="1">
    <citation type="submission" date="2019-03" db="EMBL/GenBank/DDBJ databases">
        <title>Rhodosporidium diobovatum UCD-FST 08-225 genome sequencing, assembly, and annotation.</title>
        <authorList>
            <person name="Fakankun I.U."/>
            <person name="Fristensky B."/>
            <person name="Levin D.B."/>
        </authorList>
    </citation>
    <scope>NUCLEOTIDE SEQUENCE [LARGE SCALE GENOMIC DNA]</scope>
    <source>
        <strain evidence="3 4">UCD-FST 08-225</strain>
    </source>
</reference>
<evidence type="ECO:0000313" key="3">
    <source>
        <dbReference type="EMBL" id="TNY20562.1"/>
    </source>
</evidence>
<dbReference type="InterPro" id="IPR040554">
    <property type="entry name" value="KPWE_PEX14_dom"/>
</dbReference>
<sequence>MATRHPGATLSDPQFLAGLDMILEPYYARNAPQDEIAQVVQRAEAFFLSSQAPPDLEQPAPLAALSSVPPAAAQSSSSSSSSAAPAPAPPAAAADPPYPPTFAELAALIASGAPIPGVRDIPDELAPEPPSEPQAEVRRKPWEVAAAAQQTAGSVGLDGEERVAREKQERAEESSAQV</sequence>
<dbReference type="EMBL" id="SOZI01000063">
    <property type="protein sequence ID" value="TNY20562.1"/>
    <property type="molecule type" value="Genomic_DNA"/>
</dbReference>
<keyword evidence="4" id="KW-1185">Reference proteome</keyword>
<dbReference type="PANTHER" id="PTHR36855">
    <property type="entry name" value="CHROMOSOME 10, WHOLE GENOME SHOTGUN SEQUENCE"/>
    <property type="match status" value="1"/>
</dbReference>